<gene>
    <name evidence="1" type="ORF">EV148_10147</name>
</gene>
<accession>A0A4R2IEM7</accession>
<reference evidence="1 2" key="1">
    <citation type="journal article" date="2015" name="Stand. Genomic Sci.">
        <title>Genomic Encyclopedia of Bacterial and Archaeal Type Strains, Phase III: the genomes of soil and plant-associated and newly described type strains.</title>
        <authorList>
            <person name="Whitman W.B."/>
            <person name="Woyke T."/>
            <person name="Klenk H.P."/>
            <person name="Zhou Y."/>
            <person name="Lilburn T.G."/>
            <person name="Beck B.J."/>
            <person name="De Vos P."/>
            <person name="Vandamme P."/>
            <person name="Eisen J.A."/>
            <person name="Garrity G."/>
            <person name="Hugenholtz P."/>
            <person name="Kyrpides N.C."/>
        </authorList>
    </citation>
    <scope>NUCLEOTIDE SEQUENCE [LARGE SCALE GENOMIC DNA]</scope>
    <source>
        <strain evidence="1 2">A3</strain>
    </source>
</reference>
<dbReference type="Proteomes" id="UP000294862">
    <property type="component" value="Unassembled WGS sequence"/>
</dbReference>
<dbReference type="InterPro" id="IPR014985">
    <property type="entry name" value="WbqC"/>
</dbReference>
<organism evidence="1 2">
    <name type="scientific">Dokdonella fugitiva</name>
    <dbReference type="NCBI Taxonomy" id="328517"/>
    <lineage>
        <taxon>Bacteria</taxon>
        <taxon>Pseudomonadati</taxon>
        <taxon>Pseudomonadota</taxon>
        <taxon>Gammaproteobacteria</taxon>
        <taxon>Lysobacterales</taxon>
        <taxon>Rhodanobacteraceae</taxon>
        <taxon>Dokdonella</taxon>
    </lineage>
</organism>
<keyword evidence="2" id="KW-1185">Reference proteome</keyword>
<sequence>MYFPWVGLLEQIRLADRFVYYNDVQYARGFYNRVQVKTPTGIRWMTVPLRGLHRGQRLDEVAIDDEQDWRAHHRRLLAASHADAPHRDDALALADEVFSLPCRTLADLARASTMALARYFGFDEGRTFTDSSTLGIGGRGSQRLLDICRHFGADCYVTGHGALNYLDHELFERHAIPVEYMDYRRLPYPQAHGEFTPYVSGLDLVANCGRSGMRYICSGSVPWREFLDASLASIQRRS</sequence>
<protein>
    <submittedName>
        <fullName evidence="1">WbqC-like protein</fullName>
    </submittedName>
</protein>
<evidence type="ECO:0000313" key="2">
    <source>
        <dbReference type="Proteomes" id="UP000294862"/>
    </source>
</evidence>
<dbReference type="AlphaFoldDB" id="A0A4R2IEM7"/>
<proteinExistence type="predicted"/>
<comment type="caution">
    <text evidence="1">The sequence shown here is derived from an EMBL/GenBank/DDBJ whole genome shotgun (WGS) entry which is preliminary data.</text>
</comment>
<name>A0A4R2IEM7_9GAMM</name>
<evidence type="ECO:0000313" key="1">
    <source>
        <dbReference type="EMBL" id="TCO42642.1"/>
    </source>
</evidence>
<dbReference type="EMBL" id="SLWQ01000001">
    <property type="protein sequence ID" value="TCO42642.1"/>
    <property type="molecule type" value="Genomic_DNA"/>
</dbReference>
<dbReference type="Pfam" id="PF08889">
    <property type="entry name" value="WbqC"/>
    <property type="match status" value="1"/>
</dbReference>